<accession>A0A905QWF1</accession>
<dbReference type="Gene3D" id="3.20.20.70">
    <property type="entry name" value="Aldolase class I"/>
    <property type="match status" value="1"/>
</dbReference>
<keyword evidence="23" id="KW-1185">Reference proteome</keyword>
<evidence type="ECO:0000256" key="16">
    <source>
        <dbReference type="ARBA" id="ARBA00078095"/>
    </source>
</evidence>
<keyword evidence="13" id="KW-0456">Lyase</keyword>
<evidence type="ECO:0000256" key="1">
    <source>
        <dbReference type="ARBA" id="ARBA00001966"/>
    </source>
</evidence>
<evidence type="ECO:0000256" key="19">
    <source>
        <dbReference type="SAM" id="Phobius"/>
    </source>
</evidence>
<dbReference type="FunFam" id="3.20.20.70:FF:000196">
    <property type="entry name" value="S-adenosyl-L-methionine-dependent tRNA 4-demethylwyosine synthase"/>
    <property type="match status" value="1"/>
</dbReference>
<dbReference type="AlphaFoldDB" id="A0A905QWF1"/>
<dbReference type="EMBL" id="ACPB03000489">
    <property type="status" value="NOT_ANNOTATED_CDS"/>
    <property type="molecule type" value="Genomic_DNA"/>
</dbReference>
<dbReference type="InterPro" id="IPR058240">
    <property type="entry name" value="rSAM_sf"/>
</dbReference>
<comment type="catalytic activity">
    <reaction evidence="15">
        <text>N(1)-methylguanosine(37) in tRNA(Phe) + pyruvate + S-adenosyl-L-methionine = 4-demethylwyosine(37) in tRNA(Phe) + 5'-deoxyadenosine + L-methionine + CO2 + H2O</text>
        <dbReference type="Rhea" id="RHEA:36347"/>
        <dbReference type="Rhea" id="RHEA-COMP:10164"/>
        <dbReference type="Rhea" id="RHEA-COMP:10165"/>
        <dbReference type="ChEBI" id="CHEBI:15361"/>
        <dbReference type="ChEBI" id="CHEBI:15377"/>
        <dbReference type="ChEBI" id="CHEBI:16526"/>
        <dbReference type="ChEBI" id="CHEBI:17319"/>
        <dbReference type="ChEBI" id="CHEBI:57844"/>
        <dbReference type="ChEBI" id="CHEBI:59789"/>
        <dbReference type="ChEBI" id="CHEBI:64315"/>
        <dbReference type="ChEBI" id="CHEBI:73542"/>
        <dbReference type="EC" id="4.1.3.44"/>
    </reaction>
</comment>
<dbReference type="SFLD" id="SFLDF00284">
    <property type="entry name" value="tRNA_wybutosine-synthesizing"/>
    <property type="match status" value="1"/>
</dbReference>
<dbReference type="RefSeq" id="XP_073982094.1">
    <property type="nucleotide sequence ID" value="XM_074125993.1"/>
</dbReference>
<sequence>MIMFLFNILNTSSILKWGTVLIPGIVIFLYLILYKLQKKLNDEKLLKESEVFNKINGFSKQKKKRRYFLSDKEMMVRKDFMKNQFKESGIVPIKVLNVYYCTQYGSTKELCEKLRTLSTVKINIFDMGTVEAEEVFLRDANAPHTISVIIIPTVGDGMPPDNGSWFCKWLSEAATDFRIDKELYKGLNYAVFGLGDSAYGENFNIVAKKVDADLKKLGARRILPLTLGNENASNRINGSLADDFRTWLNDLKELIKHSEISVSWLTQKVSNEDSSDEEVSDNDDVVDVEDLVIRSVKKESLEEKEMITPPLRQILTKQGYKLIGTHSGVKLCRWTKSMLRGRGGCYKHSFYGIESHRCMEATPSLACANKCVFCWRHHSNPVGTEWKWKTDLPEDIVTGALKNHYNMIKEFKGVPGVLLPRFEEGLNAKHCALSLVGEPIMYPSINKLIRLLHERQISTFLVTNAQFPEAIANLEPVTQLYVSVDASTEESLKKIDRPLFKDFWKRFLDSLKELSKKGQRTVYRLTLVKSWNFDEMQNYANLVDLGKPDFIEVKGVTYCGGDNNGPNKLTMANVPWHEEVVSFVLQLTSLLKDYEIASEHEHSNCLLIAHKKFFINGQWHTWIDYDRFQKLMKTYYKSDGKENFSTLDYTSPTPPWAVFGAEERGFDPVEKRWYRKNKKDISGC</sequence>
<evidence type="ECO:0000256" key="8">
    <source>
        <dbReference type="ARBA" id="ARBA00022694"/>
    </source>
</evidence>
<dbReference type="GO" id="GO:0031591">
    <property type="term" value="P:wybutosine biosynthetic process"/>
    <property type="evidence" value="ECO:0007669"/>
    <property type="project" value="TreeGrafter"/>
</dbReference>
<evidence type="ECO:0000259" key="20">
    <source>
        <dbReference type="PROSITE" id="PS50902"/>
    </source>
</evidence>
<dbReference type="GO" id="GO:0010181">
    <property type="term" value="F:FMN binding"/>
    <property type="evidence" value="ECO:0007669"/>
    <property type="project" value="InterPro"/>
</dbReference>
<evidence type="ECO:0000256" key="17">
    <source>
        <dbReference type="ARBA" id="ARBA00081169"/>
    </source>
</evidence>
<evidence type="ECO:0000259" key="21">
    <source>
        <dbReference type="PROSITE" id="PS51918"/>
    </source>
</evidence>
<keyword evidence="12" id="KW-0411">Iron-sulfur</keyword>
<dbReference type="EC" id="4.1.3.44" evidence="4"/>
<evidence type="ECO:0000313" key="22">
    <source>
        <dbReference type="EnsemblMetazoa" id="RPRC017757-PA"/>
    </source>
</evidence>
<dbReference type="SFLD" id="SFLDS00029">
    <property type="entry name" value="Radical_SAM"/>
    <property type="match status" value="1"/>
</dbReference>
<evidence type="ECO:0000256" key="6">
    <source>
        <dbReference type="ARBA" id="ARBA00022485"/>
    </source>
</evidence>
<evidence type="ECO:0000256" key="12">
    <source>
        <dbReference type="ARBA" id="ARBA00023014"/>
    </source>
</evidence>
<feature type="transmembrane region" description="Helical" evidence="19">
    <location>
        <begin position="14"/>
        <end position="34"/>
    </location>
</feature>
<keyword evidence="9" id="KW-0479">Metal-binding</keyword>
<evidence type="ECO:0000256" key="11">
    <source>
        <dbReference type="ARBA" id="ARBA00023004"/>
    </source>
</evidence>
<evidence type="ECO:0000256" key="2">
    <source>
        <dbReference type="ARBA" id="ARBA00004797"/>
    </source>
</evidence>
<reference evidence="22" key="1">
    <citation type="submission" date="2022-10" db="UniProtKB">
        <authorList>
            <consortium name="EnsemblMetazoa"/>
        </authorList>
    </citation>
    <scope>IDENTIFICATION</scope>
</reference>
<feature type="domain" description="Radical SAM core" evidence="21">
    <location>
        <begin position="351"/>
        <end position="597"/>
    </location>
</feature>
<keyword evidence="19" id="KW-0472">Membrane</keyword>
<dbReference type="PROSITE" id="PS51918">
    <property type="entry name" value="RADICAL_SAM"/>
    <property type="match status" value="1"/>
</dbReference>
<dbReference type="GO" id="GO:0046872">
    <property type="term" value="F:metal ion binding"/>
    <property type="evidence" value="ECO:0007669"/>
    <property type="project" value="UniProtKB-KW"/>
</dbReference>
<dbReference type="Gene3D" id="3.40.50.360">
    <property type="match status" value="1"/>
</dbReference>
<dbReference type="PROSITE" id="PS50902">
    <property type="entry name" value="FLAVODOXIN_LIKE"/>
    <property type="match status" value="1"/>
</dbReference>
<organism evidence="22 23">
    <name type="scientific">Rhodnius prolixus</name>
    <name type="common">Triatomid bug</name>
    <dbReference type="NCBI Taxonomy" id="13249"/>
    <lineage>
        <taxon>Eukaryota</taxon>
        <taxon>Metazoa</taxon>
        <taxon>Ecdysozoa</taxon>
        <taxon>Arthropoda</taxon>
        <taxon>Hexapoda</taxon>
        <taxon>Insecta</taxon>
        <taxon>Pterygota</taxon>
        <taxon>Neoptera</taxon>
        <taxon>Paraneoptera</taxon>
        <taxon>Hemiptera</taxon>
        <taxon>Heteroptera</taxon>
        <taxon>Panheteroptera</taxon>
        <taxon>Cimicomorpha</taxon>
        <taxon>Reduviidae</taxon>
        <taxon>Triatominae</taxon>
        <taxon>Rhodnius</taxon>
    </lineage>
</organism>
<dbReference type="InterPro" id="IPR007197">
    <property type="entry name" value="rSAM"/>
</dbReference>
<protein>
    <recommendedName>
        <fullName evidence="5">S-adenosyl-L-methionine-dependent tRNA 4-demethylwyosine synthase TYW1</fullName>
        <ecNumber evidence="4">4.1.3.44</ecNumber>
    </recommendedName>
    <alternativeName>
        <fullName evidence="18">Radical S-adenosyl methionine and flavodoxin domain-containing protein 1</fullName>
    </alternativeName>
    <alternativeName>
        <fullName evidence="16">tRNA wybutosine-synthesizing protein 1 homolog</fullName>
    </alternativeName>
    <alternativeName>
        <fullName evidence="17">tRNA-yW-synthesizing protein</fullName>
    </alternativeName>
</protein>
<keyword evidence="7" id="KW-0949">S-adenosyl-L-methionine</keyword>
<keyword evidence="8" id="KW-0819">tRNA processing</keyword>
<evidence type="ECO:0000256" key="13">
    <source>
        <dbReference type="ARBA" id="ARBA00023239"/>
    </source>
</evidence>
<evidence type="ECO:0000256" key="10">
    <source>
        <dbReference type="ARBA" id="ARBA00022741"/>
    </source>
</evidence>
<evidence type="ECO:0000313" key="23">
    <source>
        <dbReference type="Proteomes" id="UP000015103"/>
    </source>
</evidence>
<dbReference type="GeneID" id="141453161"/>
<evidence type="ECO:0000256" key="18">
    <source>
        <dbReference type="ARBA" id="ARBA00082357"/>
    </source>
</evidence>
<dbReference type="EnsemblMetazoa" id="RPRC017757-RA">
    <property type="protein sequence ID" value="RPRC017757-PA"/>
    <property type="gene ID" value="RPRC017757"/>
</dbReference>
<evidence type="ECO:0000256" key="9">
    <source>
        <dbReference type="ARBA" id="ARBA00022723"/>
    </source>
</evidence>
<comment type="function">
    <text evidence="14">Probable component of the wybutosine biosynthesis pathway. Wybutosine is a hyper modified guanosine with a tricyclic base found at the 3'-position adjacent to the anticodon of eukaryotic phenylalanine tRNA. Catalyzes the condensation of N-methylguanine with 2 carbon atoms from pyruvate to form the tricyclic 4-demethylwyosine, an intermediate in wybutosine biosynthesis.</text>
</comment>
<evidence type="ECO:0000256" key="15">
    <source>
        <dbReference type="ARBA" id="ARBA00049466"/>
    </source>
</evidence>
<dbReference type="CDD" id="cd01335">
    <property type="entry name" value="Radical_SAM"/>
    <property type="match status" value="1"/>
</dbReference>
<dbReference type="InterPro" id="IPR013785">
    <property type="entry name" value="Aldolase_TIM"/>
</dbReference>
<evidence type="ECO:0000256" key="3">
    <source>
        <dbReference type="ARBA" id="ARBA00010115"/>
    </source>
</evidence>
<dbReference type="InterPro" id="IPR029039">
    <property type="entry name" value="Flavoprotein-like_sf"/>
</dbReference>
<comment type="pathway">
    <text evidence="2">tRNA modification; wybutosine-tRNA(Phe) biosynthesis.</text>
</comment>
<proteinExistence type="inferred from homology"/>
<dbReference type="PANTHER" id="PTHR13930:SF0">
    <property type="entry name" value="S-ADENOSYL-L-METHIONINE-DEPENDENT TRNA 4-DEMETHYLWYOSINE SYNTHASE TYW1-RELATED"/>
    <property type="match status" value="1"/>
</dbReference>
<evidence type="ECO:0000256" key="5">
    <source>
        <dbReference type="ARBA" id="ARBA00017596"/>
    </source>
</evidence>
<dbReference type="Pfam" id="PF00258">
    <property type="entry name" value="Flavodoxin_1"/>
    <property type="match status" value="1"/>
</dbReference>
<dbReference type="SFLD" id="SFLDG01071">
    <property type="entry name" value="tRNA_wybutosine-synthesizing"/>
    <property type="match status" value="1"/>
</dbReference>
<feature type="domain" description="Flavodoxin-like" evidence="20">
    <location>
        <begin position="96"/>
        <end position="252"/>
    </location>
</feature>
<keyword evidence="19" id="KW-1133">Transmembrane helix</keyword>
<dbReference type="InterPro" id="IPR013917">
    <property type="entry name" value="tRNA_wybutosine-synth"/>
</dbReference>
<dbReference type="InterPro" id="IPR034556">
    <property type="entry name" value="tRNA_wybutosine-synthase"/>
</dbReference>
<keyword evidence="11" id="KW-0408">Iron</keyword>
<dbReference type="SUPFAM" id="SSF102114">
    <property type="entry name" value="Radical SAM enzymes"/>
    <property type="match status" value="1"/>
</dbReference>
<dbReference type="Pfam" id="PF04055">
    <property type="entry name" value="Radical_SAM"/>
    <property type="match status" value="1"/>
</dbReference>
<dbReference type="PANTHER" id="PTHR13930">
    <property type="entry name" value="S-ADENOSYL-L-METHIONINE-DEPENDENT TRNA 4-DEMETHYLWYOSINE SYNTHASE"/>
    <property type="match status" value="1"/>
</dbReference>
<evidence type="ECO:0000256" key="14">
    <source>
        <dbReference type="ARBA" id="ARBA00025368"/>
    </source>
</evidence>
<keyword evidence="19" id="KW-0812">Transmembrane</keyword>
<evidence type="ECO:0000256" key="7">
    <source>
        <dbReference type="ARBA" id="ARBA00022691"/>
    </source>
</evidence>
<dbReference type="InterPro" id="IPR001094">
    <property type="entry name" value="Flavdoxin-like"/>
</dbReference>
<dbReference type="GO" id="GO:0102521">
    <property type="term" value="F:tRNA-4-demethylwyosine synthase activity"/>
    <property type="evidence" value="ECO:0007669"/>
    <property type="project" value="UniProtKB-EC"/>
</dbReference>
<dbReference type="InterPro" id="IPR008254">
    <property type="entry name" value="Flavodoxin/NO_synth"/>
</dbReference>
<dbReference type="SUPFAM" id="SSF52218">
    <property type="entry name" value="Flavoproteins"/>
    <property type="match status" value="1"/>
</dbReference>
<dbReference type="Pfam" id="PF08608">
    <property type="entry name" value="Wyosine_form"/>
    <property type="match status" value="1"/>
</dbReference>
<keyword evidence="6" id="KW-0004">4Fe-4S</keyword>
<dbReference type="PRINTS" id="PR00369">
    <property type="entry name" value="FLAVODOXIN"/>
</dbReference>
<name>A0A905QWF1_RHOPR</name>
<comment type="cofactor">
    <cofactor evidence="1">
        <name>[4Fe-4S] cluster</name>
        <dbReference type="ChEBI" id="CHEBI:49883"/>
    </cofactor>
</comment>
<comment type="similarity">
    <text evidence="3">Belongs to the TYW1 family.</text>
</comment>
<dbReference type="Proteomes" id="UP000015103">
    <property type="component" value="Unassembled WGS sequence"/>
</dbReference>
<evidence type="ECO:0000256" key="4">
    <source>
        <dbReference type="ARBA" id="ARBA00012821"/>
    </source>
</evidence>
<dbReference type="GO" id="GO:0051539">
    <property type="term" value="F:4 iron, 4 sulfur cluster binding"/>
    <property type="evidence" value="ECO:0007669"/>
    <property type="project" value="UniProtKB-KW"/>
</dbReference>
<keyword evidence="10" id="KW-0547">Nucleotide-binding</keyword>